<dbReference type="Proteomes" id="UP001162802">
    <property type="component" value="Unassembled WGS sequence"/>
</dbReference>
<evidence type="ECO:0000256" key="1">
    <source>
        <dbReference type="ARBA" id="ARBA00022801"/>
    </source>
</evidence>
<dbReference type="PROSITE" id="PS50263">
    <property type="entry name" value="CN_HYDROLASE"/>
    <property type="match status" value="1"/>
</dbReference>
<evidence type="ECO:0000259" key="2">
    <source>
        <dbReference type="PROSITE" id="PS50263"/>
    </source>
</evidence>
<dbReference type="RefSeq" id="WP_243799474.1">
    <property type="nucleotide sequence ID" value="NZ_JALHAT010000012.1"/>
</dbReference>
<sequence>MSGIAPYTMALCRPATGSVFGADGMPLDGALDANIAIACEAIARAAGEHGARLVVFPQFAMTGYTPLGPEAWLGAAVTFPGPEMERLGEAARKAGVYAAVQIAEKHAAFPGRYFFSVAVLTPEGEIGLAYRKNYSLSLRTSPVDVYDRFVETFGHGAFLPVLDTPIGGLGVTIGAEPHWPEPIRAMALKGAEVILNPVAAMQGIDYLNRPGAELCRPVRAFENAVYFGMANIAQGALPSQAWDYEGRPIGAAVSEEFHLSTIDIEGLRRARSQPAGNLIAGMLPQIEEDRSALTLWPSNAFGDAPPAGFAAMIEVETQVRERLQALGRDHAPAPEPTS</sequence>
<evidence type="ECO:0000313" key="4">
    <source>
        <dbReference type="Proteomes" id="UP001162802"/>
    </source>
</evidence>
<comment type="caution">
    <text evidence="3">The sequence shown here is derived from an EMBL/GenBank/DDBJ whole genome shotgun (WGS) entry which is preliminary data.</text>
</comment>
<dbReference type="PANTHER" id="PTHR43674">
    <property type="entry name" value="NITRILASE C965.09-RELATED"/>
    <property type="match status" value="1"/>
</dbReference>
<gene>
    <name evidence="3" type="ORF">MTR65_09490</name>
</gene>
<evidence type="ECO:0000313" key="3">
    <source>
        <dbReference type="EMBL" id="MCJ1960911.1"/>
    </source>
</evidence>
<dbReference type="Pfam" id="PF00795">
    <property type="entry name" value="CN_hydrolase"/>
    <property type="match status" value="1"/>
</dbReference>
<dbReference type="InterPro" id="IPR050345">
    <property type="entry name" value="Aliph_Amidase/BUP"/>
</dbReference>
<accession>A0ABT0ACL2</accession>
<dbReference type="Gene3D" id="3.60.110.10">
    <property type="entry name" value="Carbon-nitrogen hydrolase"/>
    <property type="match status" value="1"/>
</dbReference>
<proteinExistence type="predicted"/>
<organism evidence="3 4">
    <name type="scientific">Novosphingobium mangrovi</name>
    <name type="common">ex Hu et al. 2023</name>
    <dbReference type="NCBI Taxonomy" id="2930094"/>
    <lineage>
        <taxon>Bacteria</taxon>
        <taxon>Pseudomonadati</taxon>
        <taxon>Pseudomonadota</taxon>
        <taxon>Alphaproteobacteria</taxon>
        <taxon>Sphingomonadales</taxon>
        <taxon>Sphingomonadaceae</taxon>
        <taxon>Novosphingobium</taxon>
    </lineage>
</organism>
<dbReference type="SUPFAM" id="SSF56317">
    <property type="entry name" value="Carbon-nitrogen hydrolase"/>
    <property type="match status" value="1"/>
</dbReference>
<dbReference type="EMBL" id="JALHAT010000012">
    <property type="protein sequence ID" value="MCJ1960911.1"/>
    <property type="molecule type" value="Genomic_DNA"/>
</dbReference>
<protein>
    <recommendedName>
        <fullName evidence="2">CN hydrolase domain-containing protein</fullName>
    </recommendedName>
</protein>
<reference evidence="3" key="1">
    <citation type="submission" date="2022-03" db="EMBL/GenBank/DDBJ databases">
        <title>Identification of a novel bacterium isolated from mangrove sediments.</title>
        <authorList>
            <person name="Pan X."/>
        </authorList>
    </citation>
    <scope>NUCLEOTIDE SEQUENCE</scope>
    <source>
        <strain evidence="3">B2637</strain>
    </source>
</reference>
<keyword evidence="4" id="KW-1185">Reference proteome</keyword>
<dbReference type="PANTHER" id="PTHR43674:SF16">
    <property type="entry name" value="CARBON-NITROGEN FAMILY, PUTATIVE (AFU_ORTHOLOGUE AFUA_5G02350)-RELATED"/>
    <property type="match status" value="1"/>
</dbReference>
<dbReference type="InterPro" id="IPR036526">
    <property type="entry name" value="C-N_Hydrolase_sf"/>
</dbReference>
<keyword evidence="1" id="KW-0378">Hydrolase</keyword>
<feature type="domain" description="CN hydrolase" evidence="2">
    <location>
        <begin position="7"/>
        <end position="266"/>
    </location>
</feature>
<name>A0ABT0ACL2_9SPHN</name>
<dbReference type="InterPro" id="IPR003010">
    <property type="entry name" value="C-N_Hydrolase"/>
</dbReference>